<feature type="binding site" evidence="6">
    <location>
        <begin position="278"/>
        <end position="280"/>
    </location>
    <ligand>
        <name>ATP</name>
        <dbReference type="ChEBI" id="CHEBI:30616"/>
    </ligand>
</feature>
<feature type="binding site" evidence="6">
    <location>
        <position position="88"/>
    </location>
    <ligand>
        <name>substrate</name>
    </ligand>
</feature>
<accession>A0A3M0GBW7</accession>
<keyword evidence="5 6" id="KW-0067">ATP-binding</keyword>
<keyword evidence="2 6" id="KW-0808">Transferase</keyword>
<evidence type="ECO:0000256" key="3">
    <source>
        <dbReference type="ARBA" id="ARBA00022741"/>
    </source>
</evidence>
<dbReference type="PANTHER" id="PTHR21060">
    <property type="entry name" value="ACETATE KINASE"/>
    <property type="match status" value="1"/>
</dbReference>
<dbReference type="InterPro" id="IPR023865">
    <property type="entry name" value="Aliphatic_acid_kinase_CS"/>
</dbReference>
<dbReference type="GO" id="GO:0006085">
    <property type="term" value="P:acetyl-CoA biosynthetic process"/>
    <property type="evidence" value="ECO:0007669"/>
    <property type="project" value="UniProtKB-UniRule"/>
</dbReference>
<keyword evidence="6" id="KW-0963">Cytoplasm</keyword>
<dbReference type="GO" id="GO:0000287">
    <property type="term" value="F:magnesium ion binding"/>
    <property type="evidence" value="ECO:0007669"/>
    <property type="project" value="UniProtKB-UniRule"/>
</dbReference>
<feature type="binding site" evidence="6">
    <location>
        <position position="9"/>
    </location>
    <ligand>
        <name>Mg(2+)</name>
        <dbReference type="ChEBI" id="CHEBI:18420"/>
    </ligand>
</feature>
<evidence type="ECO:0000256" key="2">
    <source>
        <dbReference type="ARBA" id="ARBA00022679"/>
    </source>
</evidence>
<protein>
    <recommendedName>
        <fullName evidence="6">Acetate kinase</fullName>
        <ecNumber evidence="6">2.7.2.1</ecNumber>
    </recommendedName>
    <alternativeName>
        <fullName evidence="6">Acetokinase</fullName>
    </alternativeName>
</protein>
<comment type="function">
    <text evidence="6">Catalyzes the formation of acetyl phosphate from acetate and ATP. Can also catalyze the reverse reaction.</text>
</comment>
<comment type="subunit">
    <text evidence="6">Homodimer.</text>
</comment>
<gene>
    <name evidence="6" type="primary">ackA</name>
    <name evidence="8" type="ORF">EAX62_01335</name>
</gene>
<comment type="cofactor">
    <cofactor evidence="6">
        <name>Mg(2+)</name>
        <dbReference type="ChEBI" id="CHEBI:18420"/>
    </cofactor>
    <cofactor evidence="6">
        <name>Mn(2+)</name>
        <dbReference type="ChEBI" id="CHEBI:29035"/>
    </cofactor>
    <text evidence="6">Mg(2+). Can also accept Mn(2+).</text>
</comment>
<evidence type="ECO:0000256" key="4">
    <source>
        <dbReference type="ARBA" id="ARBA00022777"/>
    </source>
</evidence>
<dbReference type="OrthoDB" id="9802453at2"/>
<dbReference type="PROSITE" id="PS01075">
    <property type="entry name" value="ACETATE_KINASE_1"/>
    <property type="match status" value="1"/>
</dbReference>
<keyword evidence="6" id="KW-0460">Magnesium</keyword>
<dbReference type="InterPro" id="IPR004372">
    <property type="entry name" value="Ac/propionate_kinase"/>
</dbReference>
<organism evidence="8 9">
    <name type="scientific">Tessaracoccus antarcticus</name>
    <dbReference type="NCBI Taxonomy" id="2479848"/>
    <lineage>
        <taxon>Bacteria</taxon>
        <taxon>Bacillati</taxon>
        <taxon>Actinomycetota</taxon>
        <taxon>Actinomycetes</taxon>
        <taxon>Propionibacteriales</taxon>
        <taxon>Propionibacteriaceae</taxon>
        <taxon>Tessaracoccus</taxon>
    </lineage>
</organism>
<dbReference type="AlphaFoldDB" id="A0A3M0GBW7"/>
<feature type="binding site" evidence="6">
    <location>
        <begin position="326"/>
        <end position="330"/>
    </location>
    <ligand>
        <name>ATP</name>
        <dbReference type="ChEBI" id="CHEBI:30616"/>
    </ligand>
</feature>
<evidence type="ECO:0000313" key="8">
    <source>
        <dbReference type="EMBL" id="RMB62384.1"/>
    </source>
</evidence>
<feature type="site" description="Transition state stabilizer" evidence="6">
    <location>
        <position position="177"/>
    </location>
</feature>
<dbReference type="PRINTS" id="PR00471">
    <property type="entry name" value="ACETATEKNASE"/>
</dbReference>
<reference evidence="8 9" key="1">
    <citation type="submission" date="2018-10" db="EMBL/GenBank/DDBJ databases">
        <title>Tessaracoccus antarcticuss sp. nov., isolated from sediment.</title>
        <authorList>
            <person name="Zhou L.Y."/>
            <person name="Du Z.J."/>
        </authorList>
    </citation>
    <scope>NUCLEOTIDE SEQUENCE [LARGE SCALE GENOMIC DNA]</scope>
    <source>
        <strain evidence="8 9">JDX10</strain>
    </source>
</reference>
<dbReference type="PIRSF" id="PIRSF000722">
    <property type="entry name" value="Acetate_prop_kin"/>
    <property type="match status" value="1"/>
</dbReference>
<dbReference type="GO" id="GO:0006083">
    <property type="term" value="P:acetate metabolic process"/>
    <property type="evidence" value="ECO:0007669"/>
    <property type="project" value="TreeGrafter"/>
</dbReference>
<dbReference type="CDD" id="cd24010">
    <property type="entry name" value="ASKHA_NBD_AcK_PK"/>
    <property type="match status" value="1"/>
</dbReference>
<evidence type="ECO:0000256" key="1">
    <source>
        <dbReference type="ARBA" id="ARBA00008748"/>
    </source>
</evidence>
<keyword evidence="4 6" id="KW-0418">Kinase</keyword>
<dbReference type="NCBIfam" id="TIGR00016">
    <property type="entry name" value="ackA"/>
    <property type="match status" value="1"/>
</dbReference>
<feature type="binding site" evidence="6">
    <location>
        <position position="16"/>
    </location>
    <ligand>
        <name>ATP</name>
        <dbReference type="ChEBI" id="CHEBI:30616"/>
    </ligand>
</feature>
<dbReference type="GO" id="GO:0005524">
    <property type="term" value="F:ATP binding"/>
    <property type="evidence" value="ECO:0007669"/>
    <property type="project" value="UniProtKB-KW"/>
</dbReference>
<evidence type="ECO:0000256" key="6">
    <source>
        <dbReference type="HAMAP-Rule" id="MF_00020"/>
    </source>
</evidence>
<sequence>MSQPILLLNCGSSSIKYQLLQTDTQQPTAMGIVQRVGQGSSTLDHETGGQKFHLDQDFANHTEAMAAVVAMFHEHGPALDEVIAVGHRTVHGGDTFQESVLIDDAVIATLIELSDLAPLHNPPAIAGIEAAMLVLPNVPHVAIFDTAFFSTLPPEAYTYAIDREVTARYGIRKYGFHGTSHQYVSQKVAEFLDRPLSELKTIVCHLGNGASISAVDGGVAVETSMGLTPLAGLVMGTRSGDVDPGLHKFLGSKGMSLDDIDTSLNKQSGMLGLCGFTDMRDVATEIAAGNADAKLARDVYVHRLVSYIGAYIAILGGVDAVCFTAGVGENAAHIRGPVIERLKGMGFELDVAANEQRSTEAREISTPDSKVHVLVIPTNEELAMARETMAVIGR</sequence>
<keyword evidence="9" id="KW-1185">Reference proteome</keyword>
<dbReference type="Gene3D" id="3.30.420.40">
    <property type="match status" value="2"/>
</dbReference>
<name>A0A3M0GBW7_9ACTN</name>
<keyword evidence="6" id="KW-0479">Metal-binding</keyword>
<dbReference type="InterPro" id="IPR000890">
    <property type="entry name" value="Aliphatic_acid_kin_short-chain"/>
</dbReference>
<dbReference type="SUPFAM" id="SSF53067">
    <property type="entry name" value="Actin-like ATPase domain"/>
    <property type="match status" value="2"/>
</dbReference>
<dbReference type="Pfam" id="PF00871">
    <property type="entry name" value="Acetate_kinase"/>
    <property type="match status" value="1"/>
</dbReference>
<dbReference type="UniPathway" id="UPA00340">
    <property type="reaction ID" value="UER00458"/>
</dbReference>
<dbReference type="GO" id="GO:0005737">
    <property type="term" value="C:cytoplasm"/>
    <property type="evidence" value="ECO:0007669"/>
    <property type="project" value="UniProtKB-SubCell"/>
</dbReference>
<comment type="subcellular location">
    <subcellularLocation>
        <location evidence="6">Cytoplasm</location>
    </subcellularLocation>
</comment>
<dbReference type="PANTHER" id="PTHR21060:SF15">
    <property type="entry name" value="ACETATE KINASE-RELATED"/>
    <property type="match status" value="1"/>
</dbReference>
<dbReference type="EC" id="2.7.2.1" evidence="6"/>
<comment type="similarity">
    <text evidence="1 6 7">Belongs to the acetokinase family.</text>
</comment>
<comment type="catalytic activity">
    <reaction evidence="6">
        <text>acetate + ATP = acetyl phosphate + ADP</text>
        <dbReference type="Rhea" id="RHEA:11352"/>
        <dbReference type="ChEBI" id="CHEBI:22191"/>
        <dbReference type="ChEBI" id="CHEBI:30089"/>
        <dbReference type="ChEBI" id="CHEBI:30616"/>
        <dbReference type="ChEBI" id="CHEBI:456216"/>
        <dbReference type="EC" id="2.7.2.1"/>
    </reaction>
</comment>
<feature type="active site" description="Proton donor/acceptor" evidence="6">
    <location>
        <position position="145"/>
    </location>
</feature>
<comment type="pathway">
    <text evidence="6">Metabolic intermediate biosynthesis; acetyl-CoA biosynthesis; acetyl-CoA from acetate: step 1/2.</text>
</comment>
<feature type="binding site" evidence="6">
    <location>
        <begin position="205"/>
        <end position="209"/>
    </location>
    <ligand>
        <name>ATP</name>
        <dbReference type="ChEBI" id="CHEBI:30616"/>
    </ligand>
</feature>
<comment type="caution">
    <text evidence="8">The sequence shown here is derived from an EMBL/GenBank/DDBJ whole genome shotgun (WGS) entry which is preliminary data.</text>
</comment>
<dbReference type="PROSITE" id="PS01076">
    <property type="entry name" value="ACETATE_KINASE_2"/>
    <property type="match status" value="1"/>
</dbReference>
<feature type="binding site" evidence="6">
    <location>
        <position position="380"/>
    </location>
    <ligand>
        <name>Mg(2+)</name>
        <dbReference type="ChEBI" id="CHEBI:18420"/>
    </ligand>
</feature>
<evidence type="ECO:0000256" key="5">
    <source>
        <dbReference type="ARBA" id="ARBA00022840"/>
    </source>
</evidence>
<dbReference type="Proteomes" id="UP000275256">
    <property type="component" value="Unassembled WGS sequence"/>
</dbReference>
<feature type="site" description="Transition state stabilizer" evidence="6">
    <location>
        <position position="238"/>
    </location>
</feature>
<dbReference type="HAMAP" id="MF_00020">
    <property type="entry name" value="Acetate_kinase"/>
    <property type="match status" value="1"/>
</dbReference>
<evidence type="ECO:0000256" key="7">
    <source>
        <dbReference type="RuleBase" id="RU003835"/>
    </source>
</evidence>
<proteinExistence type="inferred from homology"/>
<keyword evidence="3 6" id="KW-0547">Nucleotide-binding</keyword>
<dbReference type="GO" id="GO:0008776">
    <property type="term" value="F:acetate kinase activity"/>
    <property type="evidence" value="ECO:0007669"/>
    <property type="project" value="UniProtKB-UniRule"/>
</dbReference>
<dbReference type="EMBL" id="REFW01000001">
    <property type="protein sequence ID" value="RMB62384.1"/>
    <property type="molecule type" value="Genomic_DNA"/>
</dbReference>
<evidence type="ECO:0000313" key="9">
    <source>
        <dbReference type="Proteomes" id="UP000275256"/>
    </source>
</evidence>
<dbReference type="InterPro" id="IPR043129">
    <property type="entry name" value="ATPase_NBD"/>
</dbReference>